<proteinExistence type="predicted"/>
<evidence type="ECO:0000313" key="4">
    <source>
        <dbReference type="Proteomes" id="UP000755585"/>
    </source>
</evidence>
<keyword evidence="1" id="KW-0378">Hydrolase</keyword>
<name>A0ABS4UP08_9ACTN</name>
<accession>A0ABS4UP08</accession>
<sequence>MFSTDRVEDLLEAGHSNRAFPGAVWSVGDVNNTIGGGVVGVLDPDQPDQPMRPDTVFDVASLTKVLAVWASIGALVTAGDLRLDQRLAPFWPEVEGHPLGQVTAHQLLTHTAGLPLRANLKSLYGTDPAVVRAGVLAEALQRPPGEAVEYTDRAALILGYLVEYLSGQPLDRFVTERLWGPLGMASIQFGPLPVDVAVRCAPTEFDTEAGVRIKATPHDYSARLLGVCGIAGVFSVADDLGRFLQYMLSSDAPANNGFGREWVTQSLSIQTGDLDASRGFFWQPAPGAALDEDVWVHYGFTGTAMWISPRLGKWATLLTNKLFYTRDREPLMGIRDQFREIVFG</sequence>
<comment type="caution">
    <text evidence="3">The sequence shown here is derived from an EMBL/GenBank/DDBJ whole genome shotgun (WGS) entry which is preliminary data.</text>
</comment>
<gene>
    <name evidence="3" type="ORF">JOF29_004399</name>
</gene>
<evidence type="ECO:0000256" key="1">
    <source>
        <dbReference type="ARBA" id="ARBA00022801"/>
    </source>
</evidence>
<dbReference type="SUPFAM" id="SSF56601">
    <property type="entry name" value="beta-lactamase/transpeptidase-like"/>
    <property type="match status" value="1"/>
</dbReference>
<organism evidence="3 4">
    <name type="scientific">Kribbella aluminosa</name>
    <dbReference type="NCBI Taxonomy" id="416017"/>
    <lineage>
        <taxon>Bacteria</taxon>
        <taxon>Bacillati</taxon>
        <taxon>Actinomycetota</taxon>
        <taxon>Actinomycetes</taxon>
        <taxon>Propionibacteriales</taxon>
        <taxon>Kribbellaceae</taxon>
        <taxon>Kribbella</taxon>
    </lineage>
</organism>
<dbReference type="EMBL" id="JAGINT010000002">
    <property type="protein sequence ID" value="MBP2353289.1"/>
    <property type="molecule type" value="Genomic_DNA"/>
</dbReference>
<feature type="domain" description="Beta-lactamase-related" evidence="2">
    <location>
        <begin position="8"/>
        <end position="328"/>
    </location>
</feature>
<protein>
    <submittedName>
        <fullName evidence="3">CubicO group peptidase (Beta-lactamase class C family)</fullName>
    </submittedName>
</protein>
<keyword evidence="4" id="KW-1185">Reference proteome</keyword>
<dbReference type="Gene3D" id="3.40.710.10">
    <property type="entry name" value="DD-peptidase/beta-lactamase superfamily"/>
    <property type="match status" value="1"/>
</dbReference>
<evidence type="ECO:0000313" key="3">
    <source>
        <dbReference type="EMBL" id="MBP2353289.1"/>
    </source>
</evidence>
<dbReference type="PANTHER" id="PTHR43283:SF11">
    <property type="entry name" value="BETA-LACTAMASE-RELATED DOMAIN-CONTAINING PROTEIN"/>
    <property type="match status" value="1"/>
</dbReference>
<dbReference type="RefSeq" id="WP_209696272.1">
    <property type="nucleotide sequence ID" value="NZ_BAAAVU010000001.1"/>
</dbReference>
<dbReference type="InterPro" id="IPR001466">
    <property type="entry name" value="Beta-lactam-related"/>
</dbReference>
<dbReference type="InterPro" id="IPR012338">
    <property type="entry name" value="Beta-lactam/transpept-like"/>
</dbReference>
<dbReference type="PANTHER" id="PTHR43283">
    <property type="entry name" value="BETA-LACTAMASE-RELATED"/>
    <property type="match status" value="1"/>
</dbReference>
<evidence type="ECO:0000259" key="2">
    <source>
        <dbReference type="Pfam" id="PF00144"/>
    </source>
</evidence>
<reference evidence="3 4" key="1">
    <citation type="submission" date="2021-03" db="EMBL/GenBank/DDBJ databases">
        <title>Sequencing the genomes of 1000 actinobacteria strains.</title>
        <authorList>
            <person name="Klenk H.-P."/>
        </authorList>
    </citation>
    <scope>NUCLEOTIDE SEQUENCE [LARGE SCALE GENOMIC DNA]</scope>
    <source>
        <strain evidence="3 4">DSM 18824</strain>
    </source>
</reference>
<dbReference type="InterPro" id="IPR050789">
    <property type="entry name" value="Diverse_Enzym_Activities"/>
</dbReference>
<dbReference type="Pfam" id="PF00144">
    <property type="entry name" value="Beta-lactamase"/>
    <property type="match status" value="1"/>
</dbReference>
<dbReference type="Proteomes" id="UP000755585">
    <property type="component" value="Unassembled WGS sequence"/>
</dbReference>